<dbReference type="SUPFAM" id="SSF53474">
    <property type="entry name" value="alpha/beta-Hydrolases"/>
    <property type="match status" value="1"/>
</dbReference>
<evidence type="ECO:0000259" key="1">
    <source>
        <dbReference type="Pfam" id="PF00561"/>
    </source>
</evidence>
<feature type="domain" description="AB hydrolase-1" evidence="1">
    <location>
        <begin position="59"/>
        <end position="166"/>
    </location>
</feature>
<evidence type="ECO:0000313" key="3">
    <source>
        <dbReference type="Proteomes" id="UP000245887"/>
    </source>
</evidence>
<dbReference type="Gene3D" id="3.40.50.1820">
    <property type="entry name" value="alpha/beta hydrolase"/>
    <property type="match status" value="1"/>
</dbReference>
<dbReference type="EMBL" id="QEKQ01000001">
    <property type="protein sequence ID" value="PVY79110.1"/>
    <property type="molecule type" value="Genomic_DNA"/>
</dbReference>
<comment type="caution">
    <text evidence="2">The sequence shown here is derived from an EMBL/GenBank/DDBJ whole genome shotgun (WGS) entry which is preliminary data.</text>
</comment>
<accession>A0A2U1D165</accession>
<proteinExistence type="predicted"/>
<reference evidence="2 3" key="1">
    <citation type="submission" date="2018-04" db="EMBL/GenBank/DDBJ databases">
        <title>Genomic Encyclopedia of Type Strains, Phase IV (KMG-IV): sequencing the most valuable type-strain genomes for metagenomic binning, comparative biology and taxonomic classification.</title>
        <authorList>
            <person name="Goeker M."/>
        </authorList>
    </citation>
    <scope>NUCLEOTIDE SEQUENCE [LARGE SCALE GENOMIC DNA]</scope>
    <source>
        <strain evidence="2 3">DSM 28688</strain>
    </source>
</reference>
<dbReference type="AlphaFoldDB" id="A0A2U1D165"/>
<gene>
    <name evidence="2" type="ORF">C8D92_101316</name>
</gene>
<protein>
    <submittedName>
        <fullName evidence="2">Pimeloyl-ACP methyl ester carboxylesterase</fullName>
    </submittedName>
</protein>
<organism evidence="2 3">
    <name type="scientific">Tamilnaduibacter salinus</name>
    <dbReference type="NCBI Taxonomy" id="1484056"/>
    <lineage>
        <taxon>Bacteria</taxon>
        <taxon>Pseudomonadati</taxon>
        <taxon>Pseudomonadota</taxon>
        <taxon>Gammaproteobacteria</taxon>
        <taxon>Pseudomonadales</taxon>
        <taxon>Marinobacteraceae</taxon>
        <taxon>Tamilnaduibacter</taxon>
    </lineage>
</organism>
<dbReference type="PANTHER" id="PTHR43329">
    <property type="entry name" value="EPOXIDE HYDROLASE"/>
    <property type="match status" value="1"/>
</dbReference>
<dbReference type="Pfam" id="PF00561">
    <property type="entry name" value="Abhydrolase_1"/>
    <property type="match status" value="1"/>
</dbReference>
<dbReference type="RefSeq" id="WP_228151114.1">
    <property type="nucleotide sequence ID" value="NZ_NMPM01000016.1"/>
</dbReference>
<evidence type="ECO:0000313" key="2">
    <source>
        <dbReference type="EMBL" id="PVY79110.1"/>
    </source>
</evidence>
<sequence length="329" mass="36999">MLAADMGRWPTIVADARHTNTEQEHTVTDTPITHRMSRVTASDGVQLHAVAWGDDQKTPVVLVHGYPDAHTVWTDIAHDLARDHYVVAYDVRGAGASDRPSRIRAYRMEQLASDLAHVVDQMLPGRSFHLAGHDWGAIQSWESVTQGALKDRILSYTAISGPSLDHAGQWLRSQLRRPSLSGLKKLGNQLAHSWYIGLFHLPVAAPLAWETLVGRYWPDILKRIEGVEESRPSPTRTRDGMDGIRLYRANILPRLLRAETGFASCPVQVVLPRQDHFVRPQLMEGMERWVPELSFQEVDGGHWLLLTHPAVVADTIRRMTQPERRKAAA</sequence>
<dbReference type="InterPro" id="IPR029058">
    <property type="entry name" value="AB_hydrolase_fold"/>
</dbReference>
<name>A0A2U1D165_9GAMM</name>
<dbReference type="Proteomes" id="UP000245887">
    <property type="component" value="Unassembled WGS sequence"/>
</dbReference>
<dbReference type="InterPro" id="IPR000073">
    <property type="entry name" value="AB_hydrolase_1"/>
</dbReference>